<dbReference type="PRINTS" id="PR00740">
    <property type="entry name" value="GLHYDRLASE27"/>
</dbReference>
<protein>
    <recommendedName>
        <fullName evidence="3 7">Alpha-galactosidase</fullName>
        <ecNumber evidence="3 7">3.2.1.22</ecNumber>
    </recommendedName>
    <alternativeName>
        <fullName evidence="7">Melibiase</fullName>
    </alternativeName>
</protein>
<dbReference type="Gene3D" id="2.60.40.1180">
    <property type="entry name" value="Golgi alpha-mannosidase II"/>
    <property type="match status" value="1"/>
</dbReference>
<dbReference type="AlphaFoldDB" id="A0A7S4QGF1"/>
<dbReference type="PANTHER" id="PTHR11452">
    <property type="entry name" value="ALPHA-GALACTOSIDASE/ALPHA-N-ACETYLGALACTOSAMINIDASE"/>
    <property type="match status" value="1"/>
</dbReference>
<evidence type="ECO:0000256" key="2">
    <source>
        <dbReference type="ARBA" id="ARBA00009743"/>
    </source>
</evidence>
<feature type="chain" id="PRO_5031520594" description="Alpha-galactosidase" evidence="8">
    <location>
        <begin position="25"/>
        <end position="397"/>
    </location>
</feature>
<sequence>MLFPAGTVSLARDLAILLLPLALAWDNAVAPRPPLAWSSWYALTTGLNCSEHNALSEEAILETAAGLRRFGFQQAGFSTLILDDCWQNASRSTDGTLHADPARFPRGLAWLGAELRRQGFELGLYTTPGAYSCMKRPASLGHVQQDVDLWVRSFGIRYLKYCVCNTTHALRQTAYAEMQRVLANTSQPVVLEIDPFMERPFTTWPQLGHVVGAHPDVGDRWEAWTKAVEDLYAWGTYGAPLRGHWPLVDILQTGGAQTAEEDKAQVSVYVVLCSPLLLGVDMRDSARLSRVAPLLTHKRLLELRCDASEPGPVPAPRRSGAAWWRPLRDGSVLAALVSDAAGTFSVSWGDLALPPGPHLVEDVWSAEKWPMQELSLSVPQRGARLVVVHLTSIVLVA</sequence>
<dbReference type="InterPro" id="IPR017853">
    <property type="entry name" value="GH"/>
</dbReference>
<dbReference type="Pfam" id="PF17801">
    <property type="entry name" value="Melibiase_C"/>
    <property type="match status" value="1"/>
</dbReference>
<accession>A0A7S4QGF1</accession>
<proteinExistence type="inferred from homology"/>
<dbReference type="Gene3D" id="3.20.20.70">
    <property type="entry name" value="Aldolase class I"/>
    <property type="match status" value="1"/>
</dbReference>
<reference evidence="10" key="1">
    <citation type="submission" date="2021-01" db="EMBL/GenBank/DDBJ databases">
        <authorList>
            <person name="Corre E."/>
            <person name="Pelletier E."/>
            <person name="Niang G."/>
            <person name="Scheremetjew M."/>
            <person name="Finn R."/>
            <person name="Kale V."/>
            <person name="Holt S."/>
            <person name="Cochrane G."/>
            <person name="Meng A."/>
            <person name="Brown T."/>
            <person name="Cohen L."/>
        </authorList>
    </citation>
    <scope>NUCLEOTIDE SEQUENCE</scope>
    <source>
        <strain evidence="10">CCMP3105</strain>
    </source>
</reference>
<feature type="signal peptide" evidence="8">
    <location>
        <begin position="1"/>
        <end position="24"/>
    </location>
</feature>
<comment type="catalytic activity">
    <reaction evidence="1 7">
        <text>Hydrolysis of terminal, non-reducing alpha-D-galactose residues in alpha-D-galactosides, including galactose oligosaccharides, galactomannans and galactolipids.</text>
        <dbReference type="EC" id="3.2.1.22"/>
    </reaction>
</comment>
<dbReference type="Pfam" id="PF16499">
    <property type="entry name" value="Melibiase_2"/>
    <property type="match status" value="1"/>
</dbReference>
<dbReference type="EMBL" id="HBNR01029431">
    <property type="protein sequence ID" value="CAE4582881.1"/>
    <property type="molecule type" value="Transcribed_RNA"/>
</dbReference>
<name>A0A7S4QGF1_9DINO</name>
<evidence type="ECO:0000256" key="7">
    <source>
        <dbReference type="RuleBase" id="RU361168"/>
    </source>
</evidence>
<feature type="domain" description="Alpha galactosidase C-terminal" evidence="9">
    <location>
        <begin position="322"/>
        <end position="386"/>
    </location>
</feature>
<gene>
    <name evidence="10" type="ORF">AMON00008_LOCUS20053</name>
</gene>
<dbReference type="SUPFAM" id="SSF51445">
    <property type="entry name" value="(Trans)glycosidases"/>
    <property type="match status" value="1"/>
</dbReference>
<dbReference type="InterPro" id="IPR041233">
    <property type="entry name" value="Melibiase_C"/>
</dbReference>
<dbReference type="GO" id="GO:0005975">
    <property type="term" value="P:carbohydrate metabolic process"/>
    <property type="evidence" value="ECO:0007669"/>
    <property type="project" value="InterPro"/>
</dbReference>
<evidence type="ECO:0000256" key="8">
    <source>
        <dbReference type="SAM" id="SignalP"/>
    </source>
</evidence>
<dbReference type="InterPro" id="IPR013780">
    <property type="entry name" value="Glyco_hydro_b"/>
</dbReference>
<organism evidence="10">
    <name type="scientific">Alexandrium monilatum</name>
    <dbReference type="NCBI Taxonomy" id="311494"/>
    <lineage>
        <taxon>Eukaryota</taxon>
        <taxon>Sar</taxon>
        <taxon>Alveolata</taxon>
        <taxon>Dinophyceae</taxon>
        <taxon>Gonyaulacales</taxon>
        <taxon>Pyrocystaceae</taxon>
        <taxon>Alexandrium</taxon>
    </lineage>
</organism>
<keyword evidence="5 7" id="KW-0378">Hydrolase</keyword>
<keyword evidence="7" id="KW-1015">Disulfide bond</keyword>
<keyword evidence="6 7" id="KW-0326">Glycosidase</keyword>
<evidence type="ECO:0000256" key="4">
    <source>
        <dbReference type="ARBA" id="ARBA00022729"/>
    </source>
</evidence>
<comment type="similarity">
    <text evidence="2 7">Belongs to the glycosyl hydrolase 27 family.</text>
</comment>
<evidence type="ECO:0000256" key="5">
    <source>
        <dbReference type="ARBA" id="ARBA00022801"/>
    </source>
</evidence>
<dbReference type="PANTHER" id="PTHR11452:SF75">
    <property type="entry name" value="ALPHA-GALACTOSIDASE MEL1"/>
    <property type="match status" value="1"/>
</dbReference>
<dbReference type="EC" id="3.2.1.22" evidence="3 7"/>
<dbReference type="InterPro" id="IPR013785">
    <property type="entry name" value="Aldolase_TIM"/>
</dbReference>
<evidence type="ECO:0000313" key="10">
    <source>
        <dbReference type="EMBL" id="CAE4582881.1"/>
    </source>
</evidence>
<evidence type="ECO:0000256" key="1">
    <source>
        <dbReference type="ARBA" id="ARBA00001255"/>
    </source>
</evidence>
<dbReference type="GO" id="GO:0004557">
    <property type="term" value="F:alpha-galactosidase activity"/>
    <property type="evidence" value="ECO:0007669"/>
    <property type="project" value="UniProtKB-EC"/>
</dbReference>
<evidence type="ECO:0000256" key="3">
    <source>
        <dbReference type="ARBA" id="ARBA00012755"/>
    </source>
</evidence>
<dbReference type="PROSITE" id="PS00512">
    <property type="entry name" value="ALPHA_GALACTOSIDASE"/>
    <property type="match status" value="1"/>
</dbReference>
<dbReference type="InterPro" id="IPR002241">
    <property type="entry name" value="Glyco_hydro_27"/>
</dbReference>
<keyword evidence="4 8" id="KW-0732">Signal</keyword>
<evidence type="ECO:0000256" key="6">
    <source>
        <dbReference type="ARBA" id="ARBA00023295"/>
    </source>
</evidence>
<dbReference type="InterPro" id="IPR000111">
    <property type="entry name" value="Glyco_hydro_27/36_CS"/>
</dbReference>
<dbReference type="CDD" id="cd14792">
    <property type="entry name" value="GH27"/>
    <property type="match status" value="1"/>
</dbReference>
<evidence type="ECO:0000259" key="9">
    <source>
        <dbReference type="Pfam" id="PF17801"/>
    </source>
</evidence>